<protein>
    <submittedName>
        <fullName evidence="2">Uncharacterized protein</fullName>
    </submittedName>
</protein>
<keyword evidence="1" id="KW-0812">Transmembrane</keyword>
<gene>
    <name evidence="2" type="ORF">DSCO28_63220</name>
</gene>
<reference evidence="2 3" key="1">
    <citation type="submission" date="2019-11" db="EMBL/GenBank/DDBJ databases">
        <title>Comparative genomics of hydrocarbon-degrading Desulfosarcina strains.</title>
        <authorList>
            <person name="Watanabe M."/>
            <person name="Kojima H."/>
            <person name="Fukui M."/>
        </authorList>
    </citation>
    <scope>NUCLEOTIDE SEQUENCE [LARGE SCALE GENOMIC DNA]</scope>
    <source>
        <strain evidence="2 3">28bB2T</strain>
    </source>
</reference>
<sequence length="221" mass="25498">MNIIESKKMNLNTSSFTLRDYVSFLFPGIVMLTGIFIVSPDYWVYISANPLIGGIVFVIGGYLLGYASNVLHNKLLVKQLNKFFGNPFSSSLSDPEKNKFNVQFSEIVKQNLIEYWGSDIFNIGEQELVYLCWRDIQKTNHNGIEYLHRIVSLWNFCSSSVFPCIFTGLILLFKGCFVASIVCFVLCISFIISRVNMRRQFVKNIYRIWYVINKSNDKNIS</sequence>
<dbReference type="EMBL" id="AP021876">
    <property type="protein sequence ID" value="BBO85756.1"/>
    <property type="molecule type" value="Genomic_DNA"/>
</dbReference>
<dbReference type="Proteomes" id="UP000425960">
    <property type="component" value="Chromosome"/>
</dbReference>
<feature type="transmembrane region" description="Helical" evidence="1">
    <location>
        <begin position="153"/>
        <end position="171"/>
    </location>
</feature>
<proteinExistence type="predicted"/>
<dbReference type="KEGG" id="dov:DSCO28_63220"/>
<keyword evidence="1" id="KW-0472">Membrane</keyword>
<dbReference type="AlphaFoldDB" id="A0A5K8A015"/>
<feature type="transmembrane region" description="Helical" evidence="1">
    <location>
        <begin position="51"/>
        <end position="71"/>
    </location>
</feature>
<feature type="transmembrane region" description="Helical" evidence="1">
    <location>
        <begin position="177"/>
        <end position="197"/>
    </location>
</feature>
<accession>A0A5K8A015</accession>
<feature type="transmembrane region" description="Helical" evidence="1">
    <location>
        <begin position="21"/>
        <end position="39"/>
    </location>
</feature>
<evidence type="ECO:0000256" key="1">
    <source>
        <dbReference type="SAM" id="Phobius"/>
    </source>
</evidence>
<keyword evidence="1" id="KW-1133">Transmembrane helix</keyword>
<organism evidence="2 3">
    <name type="scientific">Desulfosarcina ovata subsp. sediminis</name>
    <dbReference type="NCBI Taxonomy" id="885957"/>
    <lineage>
        <taxon>Bacteria</taxon>
        <taxon>Pseudomonadati</taxon>
        <taxon>Thermodesulfobacteriota</taxon>
        <taxon>Desulfobacteria</taxon>
        <taxon>Desulfobacterales</taxon>
        <taxon>Desulfosarcinaceae</taxon>
        <taxon>Desulfosarcina</taxon>
    </lineage>
</organism>
<name>A0A5K8A015_9BACT</name>
<evidence type="ECO:0000313" key="3">
    <source>
        <dbReference type="Proteomes" id="UP000425960"/>
    </source>
</evidence>
<evidence type="ECO:0000313" key="2">
    <source>
        <dbReference type="EMBL" id="BBO85756.1"/>
    </source>
</evidence>